<evidence type="ECO:0000313" key="2">
    <source>
        <dbReference type="EMBL" id="GHB28012.1"/>
    </source>
</evidence>
<dbReference type="InterPro" id="IPR007384">
    <property type="entry name" value="UCP006257"/>
</dbReference>
<dbReference type="Gene3D" id="1.20.1440.40">
    <property type="entry name" value="YqcC-like"/>
    <property type="match status" value="1"/>
</dbReference>
<dbReference type="InterPro" id="IPR023376">
    <property type="entry name" value="YqcC-like_dom"/>
</dbReference>
<dbReference type="Pfam" id="PF04287">
    <property type="entry name" value="DUF446"/>
    <property type="match status" value="1"/>
</dbReference>
<accession>A0ABQ3E6X3</accession>
<evidence type="ECO:0000313" key="3">
    <source>
        <dbReference type="Proteomes" id="UP000646745"/>
    </source>
</evidence>
<organism evidence="2 3">
    <name type="scientific">Salinicola rhizosphaerae</name>
    <dbReference type="NCBI Taxonomy" id="1443141"/>
    <lineage>
        <taxon>Bacteria</taxon>
        <taxon>Pseudomonadati</taxon>
        <taxon>Pseudomonadota</taxon>
        <taxon>Gammaproteobacteria</taxon>
        <taxon>Oceanospirillales</taxon>
        <taxon>Halomonadaceae</taxon>
        <taxon>Salinicola</taxon>
    </lineage>
</organism>
<dbReference type="EMBL" id="BMZI01000006">
    <property type="protein sequence ID" value="GHB28012.1"/>
    <property type="molecule type" value="Genomic_DNA"/>
</dbReference>
<dbReference type="PANTHER" id="PTHR39586">
    <property type="entry name" value="CYTOPLASMIC PROTEIN-RELATED"/>
    <property type="match status" value="1"/>
</dbReference>
<reference evidence="3" key="1">
    <citation type="journal article" date="2019" name="Int. J. Syst. Evol. Microbiol.">
        <title>The Global Catalogue of Microorganisms (GCM) 10K type strain sequencing project: providing services to taxonomists for standard genome sequencing and annotation.</title>
        <authorList>
            <consortium name="The Broad Institute Genomics Platform"/>
            <consortium name="The Broad Institute Genome Sequencing Center for Infectious Disease"/>
            <person name="Wu L."/>
            <person name="Ma J."/>
        </authorList>
    </citation>
    <scope>NUCLEOTIDE SEQUENCE [LARGE SCALE GENOMIC DNA]</scope>
    <source>
        <strain evidence="3">KCTC 32998</strain>
    </source>
</reference>
<dbReference type="Proteomes" id="UP000646745">
    <property type="component" value="Unassembled WGS sequence"/>
</dbReference>
<dbReference type="RefSeq" id="WP_189445384.1">
    <property type="nucleotide sequence ID" value="NZ_BMZI01000006.1"/>
</dbReference>
<dbReference type="InterPro" id="IPR036814">
    <property type="entry name" value="YqcC-like_sf"/>
</dbReference>
<dbReference type="SUPFAM" id="SSF158452">
    <property type="entry name" value="YqcC-like"/>
    <property type="match status" value="1"/>
</dbReference>
<keyword evidence="3" id="KW-1185">Reference proteome</keyword>
<gene>
    <name evidence="2" type="ORF">GCM10009038_28490</name>
</gene>
<evidence type="ECO:0000259" key="1">
    <source>
        <dbReference type="Pfam" id="PF04287"/>
    </source>
</evidence>
<comment type="caution">
    <text evidence="2">The sequence shown here is derived from an EMBL/GenBank/DDBJ whole genome shotgun (WGS) entry which is preliminary data.</text>
</comment>
<proteinExistence type="predicted"/>
<name>A0ABQ3E6X3_9GAMM</name>
<dbReference type="PANTHER" id="PTHR39586:SF1">
    <property type="entry name" value="CYTOPLASMIC PROTEIN"/>
    <property type="match status" value="1"/>
</dbReference>
<feature type="domain" description="YqcC-like" evidence="1">
    <location>
        <begin position="7"/>
        <end position="103"/>
    </location>
</feature>
<protein>
    <recommendedName>
        <fullName evidence="1">YqcC-like domain-containing protein</fullName>
    </recommendedName>
</protein>
<sequence length="108" mass="11988">MSAHQALATALRQLEQTLQDNGIWDIGRPEPAAFESQQPFCLDTMTLPAWLRYVFIARLWALVDARAGLPATCAVAPAVEVWLKEVRVEDADGLLRDLAEVDRIVTEA</sequence>